<proteinExistence type="predicted"/>
<dbReference type="STRING" id="1801992.A2Y98_03160"/>
<feature type="transmembrane region" description="Helical" evidence="8">
    <location>
        <begin position="355"/>
        <end position="375"/>
    </location>
</feature>
<feature type="transmembrane region" description="Helical" evidence="8">
    <location>
        <begin position="387"/>
        <end position="407"/>
    </location>
</feature>
<feature type="transmembrane region" description="Helical" evidence="8">
    <location>
        <begin position="324"/>
        <end position="343"/>
    </location>
</feature>
<evidence type="ECO:0000256" key="3">
    <source>
        <dbReference type="ARBA" id="ARBA00022676"/>
    </source>
</evidence>
<feature type="transmembrane region" description="Helical" evidence="8">
    <location>
        <begin position="7"/>
        <end position="25"/>
    </location>
</feature>
<dbReference type="InterPro" id="IPR038731">
    <property type="entry name" value="RgtA/B/C-like"/>
</dbReference>
<keyword evidence="6 8" id="KW-1133">Transmembrane helix</keyword>
<keyword evidence="5 8" id="KW-0812">Transmembrane</keyword>
<feature type="transmembrane region" description="Helical" evidence="8">
    <location>
        <begin position="111"/>
        <end position="135"/>
    </location>
</feature>
<feature type="domain" description="Glycosyltransferase RgtA/B/C/D-like" evidence="9">
    <location>
        <begin position="71"/>
        <end position="236"/>
    </location>
</feature>
<dbReference type="PANTHER" id="PTHR33908:SF3">
    <property type="entry name" value="UNDECAPRENYL PHOSPHATE-ALPHA-4-AMINO-4-DEOXY-L-ARABINOSE ARABINOSYL TRANSFERASE"/>
    <property type="match status" value="1"/>
</dbReference>
<keyword evidence="7 8" id="KW-0472">Membrane</keyword>
<gene>
    <name evidence="10" type="ORF">A2Y98_03160</name>
</gene>
<feature type="transmembrane region" description="Helical" evidence="8">
    <location>
        <begin position="172"/>
        <end position="190"/>
    </location>
</feature>
<keyword evidence="3" id="KW-0328">Glycosyltransferase</keyword>
<reference evidence="10 11" key="1">
    <citation type="journal article" date="2016" name="Nat. Commun.">
        <title>Thousands of microbial genomes shed light on interconnected biogeochemical processes in an aquifer system.</title>
        <authorList>
            <person name="Anantharaman K."/>
            <person name="Brown C.T."/>
            <person name="Hug L.A."/>
            <person name="Sharon I."/>
            <person name="Castelle C.J."/>
            <person name="Probst A.J."/>
            <person name="Thomas B.C."/>
            <person name="Singh A."/>
            <person name="Wilkins M.J."/>
            <person name="Karaoz U."/>
            <person name="Brodie E.L."/>
            <person name="Williams K.H."/>
            <person name="Hubbard S.S."/>
            <person name="Banfield J.F."/>
        </authorList>
    </citation>
    <scope>NUCLEOTIDE SEQUENCE [LARGE SCALE GENOMIC DNA]</scope>
</reference>
<feature type="transmembrane region" description="Helical" evidence="8">
    <location>
        <begin position="141"/>
        <end position="160"/>
    </location>
</feature>
<feature type="transmembrane region" description="Helical" evidence="8">
    <location>
        <begin position="67"/>
        <end position="99"/>
    </location>
</feature>
<accession>A0A1G2F8I1</accession>
<evidence type="ECO:0000256" key="7">
    <source>
        <dbReference type="ARBA" id="ARBA00023136"/>
    </source>
</evidence>
<protein>
    <recommendedName>
        <fullName evidence="9">Glycosyltransferase RgtA/B/C/D-like domain-containing protein</fullName>
    </recommendedName>
</protein>
<dbReference type="GO" id="GO:0009103">
    <property type="term" value="P:lipopolysaccharide biosynthetic process"/>
    <property type="evidence" value="ECO:0007669"/>
    <property type="project" value="UniProtKB-ARBA"/>
</dbReference>
<dbReference type="GO" id="GO:0016763">
    <property type="term" value="F:pentosyltransferase activity"/>
    <property type="evidence" value="ECO:0007669"/>
    <property type="project" value="TreeGrafter"/>
</dbReference>
<keyword evidence="2" id="KW-1003">Cell membrane</keyword>
<evidence type="ECO:0000259" key="9">
    <source>
        <dbReference type="Pfam" id="PF13231"/>
    </source>
</evidence>
<feature type="transmembrane region" description="Helical" evidence="8">
    <location>
        <begin position="292"/>
        <end position="312"/>
    </location>
</feature>
<evidence type="ECO:0000256" key="4">
    <source>
        <dbReference type="ARBA" id="ARBA00022679"/>
    </source>
</evidence>
<feature type="transmembrane region" description="Helical" evidence="8">
    <location>
        <begin position="196"/>
        <end position="212"/>
    </location>
</feature>
<dbReference type="AlphaFoldDB" id="A0A1G2F8I1"/>
<dbReference type="InterPro" id="IPR050297">
    <property type="entry name" value="LipidA_mod_glycosyltrf_83"/>
</dbReference>
<dbReference type="Pfam" id="PF13231">
    <property type="entry name" value="PMT_2"/>
    <property type="match status" value="1"/>
</dbReference>
<dbReference type="EMBL" id="MHMW01000012">
    <property type="protein sequence ID" value="OGZ34379.1"/>
    <property type="molecule type" value="Genomic_DNA"/>
</dbReference>
<dbReference type="GO" id="GO:0010041">
    <property type="term" value="P:response to iron(III) ion"/>
    <property type="evidence" value="ECO:0007669"/>
    <property type="project" value="TreeGrafter"/>
</dbReference>
<evidence type="ECO:0000256" key="6">
    <source>
        <dbReference type="ARBA" id="ARBA00022989"/>
    </source>
</evidence>
<evidence type="ECO:0000313" key="11">
    <source>
        <dbReference type="Proteomes" id="UP000179099"/>
    </source>
</evidence>
<comment type="subcellular location">
    <subcellularLocation>
        <location evidence="1">Cell membrane</location>
        <topology evidence="1">Multi-pass membrane protein</topology>
    </subcellularLocation>
</comment>
<sequence>MTISRRAKIILLVLILATAVFFRFYKLAEIPPGLYPDVAINGNDALDAIKTGDYKVFYPENNGREGLFMNLIALSFLVFGASVWAIKIVAALFGIFTVYGTYLLARQLFKYLSAGPAADVIALLSAFFLAISFWHVNFSRIGFRAIMVPFFLVWGLYFVFKGFVAENRKIEIINFAAAGIAFGLGFHTYIAFRIAPLILVPVFIIWLIKNWVRSKLLPWIILVVFALLAASPLLYYYAKNPPDFMGRAGQVSIFAVANPAKTLLLSTIKTLGQFVAAGDYNWRHNFSGSPEISWPLIPFFVVGFLYFIIQIFKKRNYIDKNYSLLASCYTLLFAWGAMLLPSVTSYEGLPHALRSIGSIPPSYIFTGLGFFWILSKIKNQISKIFNFEFLFCVLIFAFCIGLTIFSYKMYFIDWASNSHVKGAFEQRFVDEADYLNSLPANIQKYVIVNENGVAVPYPDGIPMPAQTIIFLTRINEPETVVTFLKHEDLTKLPDCPIDQSNNCSIVILPMKYDDNLFHQIIQKYPGGKIENLGEFSVLKTGF</sequence>
<comment type="caution">
    <text evidence="10">The sequence shown here is derived from an EMBL/GenBank/DDBJ whole genome shotgun (WGS) entry which is preliminary data.</text>
</comment>
<organism evidence="10 11">
    <name type="scientific">Candidatus Portnoybacteria bacterium RBG_19FT_COMBO_36_7</name>
    <dbReference type="NCBI Taxonomy" id="1801992"/>
    <lineage>
        <taxon>Bacteria</taxon>
        <taxon>Candidatus Portnoyibacteriota</taxon>
    </lineage>
</organism>
<dbReference type="PANTHER" id="PTHR33908">
    <property type="entry name" value="MANNOSYLTRANSFERASE YKCB-RELATED"/>
    <property type="match status" value="1"/>
</dbReference>
<evidence type="ECO:0000313" key="10">
    <source>
        <dbReference type="EMBL" id="OGZ34379.1"/>
    </source>
</evidence>
<evidence type="ECO:0000256" key="8">
    <source>
        <dbReference type="SAM" id="Phobius"/>
    </source>
</evidence>
<evidence type="ECO:0000256" key="5">
    <source>
        <dbReference type="ARBA" id="ARBA00022692"/>
    </source>
</evidence>
<dbReference type="GO" id="GO:0005886">
    <property type="term" value="C:plasma membrane"/>
    <property type="evidence" value="ECO:0007669"/>
    <property type="project" value="UniProtKB-SubCell"/>
</dbReference>
<evidence type="ECO:0000256" key="1">
    <source>
        <dbReference type="ARBA" id="ARBA00004651"/>
    </source>
</evidence>
<evidence type="ECO:0000256" key="2">
    <source>
        <dbReference type="ARBA" id="ARBA00022475"/>
    </source>
</evidence>
<dbReference type="Proteomes" id="UP000179099">
    <property type="component" value="Unassembled WGS sequence"/>
</dbReference>
<name>A0A1G2F8I1_9BACT</name>
<feature type="transmembrane region" description="Helical" evidence="8">
    <location>
        <begin position="219"/>
        <end position="238"/>
    </location>
</feature>
<keyword evidence="4" id="KW-0808">Transferase</keyword>